<dbReference type="PANTHER" id="PTHR47153:SF2">
    <property type="entry name" value="LACTATE UTILIZATION PROTEIN B"/>
    <property type="match status" value="1"/>
</dbReference>
<dbReference type="GO" id="GO:0051539">
    <property type="term" value="F:4 iron, 4 sulfur cluster binding"/>
    <property type="evidence" value="ECO:0007669"/>
    <property type="project" value="UniProtKB-KW"/>
</dbReference>
<dbReference type="InterPro" id="IPR017900">
    <property type="entry name" value="4Fe4S_Fe_S_CS"/>
</dbReference>
<evidence type="ECO:0000259" key="8">
    <source>
        <dbReference type="PROSITE" id="PS51379"/>
    </source>
</evidence>
<dbReference type="Gene3D" id="3.40.50.10420">
    <property type="entry name" value="NagB/RpiA/CoA transferase-like"/>
    <property type="match status" value="1"/>
</dbReference>
<dbReference type="Pfam" id="PF02589">
    <property type="entry name" value="LUD_dom"/>
    <property type="match status" value="1"/>
</dbReference>
<evidence type="ECO:0000256" key="4">
    <source>
        <dbReference type="ARBA" id="ARBA00022737"/>
    </source>
</evidence>
<evidence type="ECO:0000313" key="10">
    <source>
        <dbReference type="Proteomes" id="UP000535937"/>
    </source>
</evidence>
<dbReference type="Proteomes" id="UP000535937">
    <property type="component" value="Unassembled WGS sequence"/>
</dbReference>
<keyword evidence="10" id="KW-1185">Reference proteome</keyword>
<dbReference type="PROSITE" id="PS00198">
    <property type="entry name" value="4FE4S_FER_1"/>
    <property type="match status" value="1"/>
</dbReference>
<keyword evidence="7" id="KW-0411">Iron-sulfur</keyword>
<dbReference type="AlphaFoldDB" id="A0A7W4WBG8"/>
<name>A0A7W4WBG8_9GAMM</name>
<keyword evidence="2" id="KW-0004">4Fe-4S</keyword>
<evidence type="ECO:0000256" key="5">
    <source>
        <dbReference type="ARBA" id="ARBA00022982"/>
    </source>
</evidence>
<dbReference type="NCBIfam" id="TIGR00273">
    <property type="entry name" value="LutB/LldF family L-lactate oxidation iron-sulfur protein"/>
    <property type="match status" value="1"/>
</dbReference>
<evidence type="ECO:0000256" key="1">
    <source>
        <dbReference type="ARBA" id="ARBA00022448"/>
    </source>
</evidence>
<proteinExistence type="predicted"/>
<reference evidence="9 10" key="1">
    <citation type="submission" date="2020-08" db="EMBL/GenBank/DDBJ databases">
        <title>Genomic Encyclopedia of Type Strains, Phase III (KMG-III): the genomes of soil and plant-associated and newly described type strains.</title>
        <authorList>
            <person name="Whitman W."/>
        </authorList>
    </citation>
    <scope>NUCLEOTIDE SEQUENCE [LARGE SCALE GENOMIC DNA]</scope>
    <source>
        <strain evidence="9 10">CECT 8799</strain>
    </source>
</reference>
<protein>
    <submittedName>
        <fullName evidence="9">L-lactate dehydrogenase complex protein LldF</fullName>
    </submittedName>
</protein>
<evidence type="ECO:0000256" key="3">
    <source>
        <dbReference type="ARBA" id="ARBA00022723"/>
    </source>
</evidence>
<keyword evidence="3" id="KW-0479">Metal-binding</keyword>
<dbReference type="PANTHER" id="PTHR47153">
    <property type="entry name" value="LACTATE UTILIZATION PROTEIN B"/>
    <property type="match status" value="1"/>
</dbReference>
<dbReference type="InterPro" id="IPR017896">
    <property type="entry name" value="4Fe4S_Fe-S-bd"/>
</dbReference>
<dbReference type="GO" id="GO:0006089">
    <property type="term" value="P:lactate metabolic process"/>
    <property type="evidence" value="ECO:0007669"/>
    <property type="project" value="InterPro"/>
</dbReference>
<dbReference type="SUPFAM" id="SSF54862">
    <property type="entry name" value="4Fe-4S ferredoxins"/>
    <property type="match status" value="1"/>
</dbReference>
<dbReference type="Gene3D" id="1.10.1060.10">
    <property type="entry name" value="Alpha-helical ferredoxin"/>
    <property type="match status" value="1"/>
</dbReference>
<dbReference type="EMBL" id="JACHWZ010000008">
    <property type="protein sequence ID" value="MBB3061215.1"/>
    <property type="molecule type" value="Genomic_DNA"/>
</dbReference>
<dbReference type="InterPro" id="IPR024569">
    <property type="entry name" value="LutB_C"/>
</dbReference>
<dbReference type="Pfam" id="PF11870">
    <property type="entry name" value="LutB_C"/>
    <property type="match status" value="1"/>
</dbReference>
<dbReference type="InterPro" id="IPR003741">
    <property type="entry name" value="LUD_dom"/>
</dbReference>
<dbReference type="SUPFAM" id="SSF100950">
    <property type="entry name" value="NagB/RpiA/CoA transferase-like"/>
    <property type="match status" value="1"/>
</dbReference>
<accession>A0A7W4WBG8</accession>
<keyword evidence="4" id="KW-0677">Repeat</keyword>
<evidence type="ECO:0000256" key="6">
    <source>
        <dbReference type="ARBA" id="ARBA00023004"/>
    </source>
</evidence>
<dbReference type="GO" id="GO:0046872">
    <property type="term" value="F:metal ion binding"/>
    <property type="evidence" value="ECO:0007669"/>
    <property type="project" value="UniProtKB-KW"/>
</dbReference>
<evidence type="ECO:0000256" key="2">
    <source>
        <dbReference type="ARBA" id="ARBA00022485"/>
    </source>
</evidence>
<feature type="domain" description="4Fe-4S ferredoxin-type" evidence="8">
    <location>
        <begin position="305"/>
        <end position="335"/>
    </location>
</feature>
<comment type="caution">
    <text evidence="9">The sequence shown here is derived from an EMBL/GenBank/DDBJ whole genome shotgun (WGS) entry which is preliminary data.</text>
</comment>
<dbReference type="InterPro" id="IPR037171">
    <property type="entry name" value="NagB/RpiA_transferase-like"/>
</dbReference>
<evidence type="ECO:0000256" key="7">
    <source>
        <dbReference type="ARBA" id="ARBA00023014"/>
    </source>
</evidence>
<sequence length="490" mass="53522">MQPSCSSFKQQAAQALRDPKLQGAFGKLGDGLQARRAAAVGQLPEFEALREDARRIKRRVMSDLDTWLEQFEQKVLGQGGHIHWASTADDAREAILAICQRVGAKTVTKGKSMVTEELGLNDYLVDQGITPVETDLGEYILQLRREAPSHIVMPAVHLAQDDIERTFVESHPQLPPDRDLSTAESLVAEARQELREHFFKADVGITGANFMIAETGSTVIVTNEGNGDLTQTLARVHVVVTTIERVIPTLEDLSTFLRLLPRSATGQEATAYVTLSSGPKREGDMHGPEEFHVVVLDNGRSELLGSENQDILNCIRCGACMNHCPVYGAVGGHAYGWVYPGPLGAALTPALIGVEKSAALPNASTFCGQCVAVCPVKIPLTDIMRRWRVREHGKKMTSPLARAGLSAWAWLASRPALYRKFTGLAAWGMALCGGRRRRLSRMPLAGGWTRYRDFPAPEGETFHAQLAQLKKRAAKTGAEGLRHEQGGAHE</sequence>
<keyword evidence="5" id="KW-0249">Electron transport</keyword>
<keyword evidence="6" id="KW-0408">Iron</keyword>
<organism evidence="9 10">
    <name type="scientific">Microbulbifer rhizosphaerae</name>
    <dbReference type="NCBI Taxonomy" id="1562603"/>
    <lineage>
        <taxon>Bacteria</taxon>
        <taxon>Pseudomonadati</taxon>
        <taxon>Pseudomonadota</taxon>
        <taxon>Gammaproteobacteria</taxon>
        <taxon>Cellvibrionales</taxon>
        <taxon>Microbulbiferaceae</taxon>
        <taxon>Microbulbifer</taxon>
    </lineage>
</organism>
<dbReference type="InterPro" id="IPR024185">
    <property type="entry name" value="FTHF_cligase-like_sf"/>
</dbReference>
<dbReference type="PROSITE" id="PS51379">
    <property type="entry name" value="4FE4S_FER_2"/>
    <property type="match status" value="1"/>
</dbReference>
<dbReference type="RefSeq" id="WP_183459395.1">
    <property type="nucleotide sequence ID" value="NZ_JACHWZ010000008.1"/>
</dbReference>
<dbReference type="InterPro" id="IPR009051">
    <property type="entry name" value="Helical_ferredxn"/>
</dbReference>
<dbReference type="InterPro" id="IPR004452">
    <property type="entry name" value="LutB/LldF"/>
</dbReference>
<gene>
    <name evidence="9" type="ORF">FHS09_002048</name>
</gene>
<keyword evidence="1" id="KW-0813">Transport</keyword>
<dbReference type="Pfam" id="PF13183">
    <property type="entry name" value="Fer4_8"/>
    <property type="match status" value="1"/>
</dbReference>
<evidence type="ECO:0000313" key="9">
    <source>
        <dbReference type="EMBL" id="MBB3061215.1"/>
    </source>
</evidence>